<evidence type="ECO:0000313" key="7">
    <source>
        <dbReference type="Proteomes" id="UP000011087"/>
    </source>
</evidence>
<dbReference type="Gene3D" id="2.10.109.10">
    <property type="entry name" value="Umud Fragment, subunit A"/>
    <property type="match status" value="1"/>
</dbReference>
<dbReference type="GO" id="GO:0005743">
    <property type="term" value="C:mitochondrial inner membrane"/>
    <property type="evidence" value="ECO:0007669"/>
    <property type="project" value="UniProtKB-SubCell"/>
</dbReference>
<dbReference type="EnsemblProtists" id="EKX51098">
    <property type="protein sequence ID" value="EKX51098"/>
    <property type="gene ID" value="GUITHDRAFT_134618"/>
</dbReference>
<proteinExistence type="inferred from homology"/>
<dbReference type="EC" id="3.4.21.-" evidence="3"/>
<evidence type="ECO:0000313" key="5">
    <source>
        <dbReference type="EMBL" id="EKX51098.1"/>
    </source>
</evidence>
<dbReference type="InterPro" id="IPR019533">
    <property type="entry name" value="Peptidase_S26"/>
</dbReference>
<dbReference type="OMA" id="QGRANDF"/>
<reference evidence="5 7" key="1">
    <citation type="journal article" date="2012" name="Nature">
        <title>Algal genomes reveal evolutionary mosaicism and the fate of nucleomorphs.</title>
        <authorList>
            <consortium name="DOE Joint Genome Institute"/>
            <person name="Curtis B.A."/>
            <person name="Tanifuji G."/>
            <person name="Burki F."/>
            <person name="Gruber A."/>
            <person name="Irimia M."/>
            <person name="Maruyama S."/>
            <person name="Arias M.C."/>
            <person name="Ball S.G."/>
            <person name="Gile G.H."/>
            <person name="Hirakawa Y."/>
            <person name="Hopkins J.F."/>
            <person name="Kuo A."/>
            <person name="Rensing S.A."/>
            <person name="Schmutz J."/>
            <person name="Symeonidi A."/>
            <person name="Elias M."/>
            <person name="Eveleigh R.J."/>
            <person name="Herman E.K."/>
            <person name="Klute M.J."/>
            <person name="Nakayama T."/>
            <person name="Obornik M."/>
            <person name="Reyes-Prieto A."/>
            <person name="Armbrust E.V."/>
            <person name="Aves S.J."/>
            <person name="Beiko R.G."/>
            <person name="Coutinho P."/>
            <person name="Dacks J.B."/>
            <person name="Durnford D.G."/>
            <person name="Fast N.M."/>
            <person name="Green B.R."/>
            <person name="Grisdale C.J."/>
            <person name="Hempel F."/>
            <person name="Henrissat B."/>
            <person name="Hoppner M.P."/>
            <person name="Ishida K."/>
            <person name="Kim E."/>
            <person name="Koreny L."/>
            <person name="Kroth P.G."/>
            <person name="Liu Y."/>
            <person name="Malik S.B."/>
            <person name="Maier U.G."/>
            <person name="McRose D."/>
            <person name="Mock T."/>
            <person name="Neilson J.A."/>
            <person name="Onodera N.T."/>
            <person name="Poole A.M."/>
            <person name="Pritham E.J."/>
            <person name="Richards T.A."/>
            <person name="Rocap G."/>
            <person name="Roy S.W."/>
            <person name="Sarai C."/>
            <person name="Schaack S."/>
            <person name="Shirato S."/>
            <person name="Slamovits C.H."/>
            <person name="Spencer D.F."/>
            <person name="Suzuki S."/>
            <person name="Worden A.Z."/>
            <person name="Zauner S."/>
            <person name="Barry K."/>
            <person name="Bell C."/>
            <person name="Bharti A.K."/>
            <person name="Crow J.A."/>
            <person name="Grimwood J."/>
            <person name="Kramer R."/>
            <person name="Lindquist E."/>
            <person name="Lucas S."/>
            <person name="Salamov A."/>
            <person name="McFadden G.I."/>
            <person name="Lane C.E."/>
            <person name="Keeling P.J."/>
            <person name="Gray M.W."/>
            <person name="Grigoriev I.V."/>
            <person name="Archibald J.M."/>
        </authorList>
    </citation>
    <scope>NUCLEOTIDE SEQUENCE</scope>
    <source>
        <strain evidence="5 7">CCMP2712</strain>
    </source>
</reference>
<dbReference type="NCBIfam" id="TIGR02227">
    <property type="entry name" value="sigpep_I_bact"/>
    <property type="match status" value="1"/>
</dbReference>
<evidence type="ECO:0000256" key="3">
    <source>
        <dbReference type="RuleBase" id="RU362041"/>
    </source>
</evidence>
<keyword evidence="3" id="KW-0472">Membrane</keyword>
<comment type="subcellular location">
    <subcellularLocation>
        <location evidence="3">Mitochondrion inner membrane</location>
    </subcellularLocation>
</comment>
<dbReference type="SUPFAM" id="SSF51306">
    <property type="entry name" value="LexA/Signal peptidase"/>
    <property type="match status" value="1"/>
</dbReference>
<dbReference type="EMBL" id="JH992976">
    <property type="protein sequence ID" value="EKX51098.1"/>
    <property type="molecule type" value="Genomic_DNA"/>
</dbReference>
<feature type="domain" description="Peptidase S26" evidence="4">
    <location>
        <begin position="344"/>
        <end position="530"/>
    </location>
</feature>
<comment type="similarity">
    <text evidence="1 3">Belongs to the peptidase S26 family.</text>
</comment>
<protein>
    <recommendedName>
        <fullName evidence="3">Mitochondrial inner membrane protease subunit</fullName>
        <ecNumber evidence="3">3.4.21.-</ecNumber>
    </recommendedName>
</protein>
<name>L1JSN3_GUITC</name>
<dbReference type="GeneID" id="17307973"/>
<dbReference type="PANTHER" id="PTHR43390">
    <property type="entry name" value="SIGNAL PEPTIDASE I"/>
    <property type="match status" value="1"/>
</dbReference>
<keyword evidence="7" id="KW-1185">Reference proteome</keyword>
<reference evidence="7" key="2">
    <citation type="submission" date="2012-11" db="EMBL/GenBank/DDBJ databases">
        <authorList>
            <person name="Kuo A."/>
            <person name="Curtis B.A."/>
            <person name="Tanifuji G."/>
            <person name="Burki F."/>
            <person name="Gruber A."/>
            <person name="Irimia M."/>
            <person name="Maruyama S."/>
            <person name="Arias M.C."/>
            <person name="Ball S.G."/>
            <person name="Gile G.H."/>
            <person name="Hirakawa Y."/>
            <person name="Hopkins J.F."/>
            <person name="Rensing S.A."/>
            <person name="Schmutz J."/>
            <person name="Symeonidi A."/>
            <person name="Elias M."/>
            <person name="Eveleigh R.J."/>
            <person name="Herman E.K."/>
            <person name="Klute M.J."/>
            <person name="Nakayama T."/>
            <person name="Obornik M."/>
            <person name="Reyes-Prieto A."/>
            <person name="Armbrust E.V."/>
            <person name="Aves S.J."/>
            <person name="Beiko R.G."/>
            <person name="Coutinho P."/>
            <person name="Dacks J.B."/>
            <person name="Durnford D.G."/>
            <person name="Fast N.M."/>
            <person name="Green B.R."/>
            <person name="Grisdale C."/>
            <person name="Hempe F."/>
            <person name="Henrissat B."/>
            <person name="Hoppner M.P."/>
            <person name="Ishida K.-I."/>
            <person name="Kim E."/>
            <person name="Koreny L."/>
            <person name="Kroth P.G."/>
            <person name="Liu Y."/>
            <person name="Malik S.-B."/>
            <person name="Maier U.G."/>
            <person name="McRose D."/>
            <person name="Mock T."/>
            <person name="Neilson J.A."/>
            <person name="Onodera N.T."/>
            <person name="Poole A.M."/>
            <person name="Pritham E.J."/>
            <person name="Richards T.A."/>
            <person name="Rocap G."/>
            <person name="Roy S.W."/>
            <person name="Sarai C."/>
            <person name="Schaack S."/>
            <person name="Shirato S."/>
            <person name="Slamovits C.H."/>
            <person name="Spencer D.F."/>
            <person name="Suzuki S."/>
            <person name="Worden A.Z."/>
            <person name="Zauner S."/>
            <person name="Barry K."/>
            <person name="Bell C."/>
            <person name="Bharti A.K."/>
            <person name="Crow J.A."/>
            <person name="Grimwood J."/>
            <person name="Kramer R."/>
            <person name="Lindquist E."/>
            <person name="Lucas S."/>
            <person name="Salamov A."/>
            <person name="McFadden G.I."/>
            <person name="Lane C.E."/>
            <person name="Keeling P.J."/>
            <person name="Gray M.W."/>
            <person name="Grigoriev I.V."/>
            <person name="Archibald J.M."/>
        </authorList>
    </citation>
    <scope>NUCLEOTIDE SEQUENCE</scope>
    <source>
        <strain evidence="7">CCMP2712</strain>
    </source>
</reference>
<dbReference type="OrthoDB" id="42172at2759"/>
<dbReference type="Pfam" id="PF10502">
    <property type="entry name" value="Peptidase_S26"/>
    <property type="match status" value="1"/>
</dbReference>
<dbReference type="PaxDb" id="55529-EKX51098"/>
<sequence length="539" mass="59012">MSAGGGRDTEVAAGKHVIARQSHLVTFKGCDPTALAASQPASFLSSEPFTLEDGTSWQVVLYPGGTQTDSLWVPGGKNNSFMGSTYSRRGRTAVYLRYLPEATQEEEGVDCCFTLCILGRQTSGPRFDVAFDCGMRFCGENFADSSSGMANDWGAHVLPQERIGDFVDEEGVLSVMVNITNFGRVQLSQGDESNGGLVKKVGSLLMLYATAGASDGFRRRNGIFWEWPEDVRKSLRCGQVFVPSLGIGRADWRRRRDELFLKGVYPGLEYRIMGMEDAEDGTMIFSASSSKNPILKVRPIYAVRKDLDRSWPVRVSMGEIPVAVTQAMYNTATLIIVTMASLGLLMSGLIAREAISLYKIPSRSMEPTIMAGDLLVVEKVKPLLLTAEDDGDQMTARLGVPLKRNEIILFSPPEELERIVRSNGGRLRGGDLFVKRVAGLPHESFKVSGDGRVLLDGKSSESLLAERKNLCEPDKRTGEATSSRILPKEGVIPDKSLLVLGDCKAVSVDSRVWGPLDASKVKGRPLLRLWPPERFGMIE</sequence>
<dbReference type="AlphaFoldDB" id="L1JSN3"/>
<accession>L1JSN3</accession>
<keyword evidence="3" id="KW-0645">Protease</keyword>
<evidence type="ECO:0000259" key="4">
    <source>
        <dbReference type="Pfam" id="PF10502"/>
    </source>
</evidence>
<evidence type="ECO:0000256" key="2">
    <source>
        <dbReference type="PIRSR" id="PIRSR600223-1"/>
    </source>
</evidence>
<evidence type="ECO:0000256" key="1">
    <source>
        <dbReference type="ARBA" id="ARBA00009370"/>
    </source>
</evidence>
<organism evidence="5">
    <name type="scientific">Guillardia theta (strain CCMP2712)</name>
    <name type="common">Cryptophyte</name>
    <dbReference type="NCBI Taxonomy" id="905079"/>
    <lineage>
        <taxon>Eukaryota</taxon>
        <taxon>Cryptophyceae</taxon>
        <taxon>Pyrenomonadales</taxon>
        <taxon>Geminigeraceae</taxon>
        <taxon>Guillardia</taxon>
    </lineage>
</organism>
<dbReference type="GO" id="GO:0006465">
    <property type="term" value="P:signal peptide processing"/>
    <property type="evidence" value="ECO:0007669"/>
    <property type="project" value="InterPro"/>
</dbReference>
<keyword evidence="3" id="KW-0999">Mitochondrion inner membrane</keyword>
<dbReference type="RefSeq" id="XP_005838078.1">
    <property type="nucleotide sequence ID" value="XM_005838021.1"/>
</dbReference>
<dbReference type="InterPro" id="IPR000223">
    <property type="entry name" value="Pept_S26A_signal_pept_1"/>
</dbReference>
<keyword evidence="3" id="KW-0378">Hydrolase</keyword>
<evidence type="ECO:0000313" key="6">
    <source>
        <dbReference type="EnsemblProtists" id="EKX51098"/>
    </source>
</evidence>
<reference evidence="6" key="3">
    <citation type="submission" date="2016-03" db="UniProtKB">
        <authorList>
            <consortium name="EnsemblProtists"/>
        </authorList>
    </citation>
    <scope>IDENTIFICATION</scope>
</reference>
<dbReference type="PANTHER" id="PTHR43390:SF1">
    <property type="entry name" value="CHLOROPLAST PROCESSING PEPTIDASE"/>
    <property type="match status" value="1"/>
</dbReference>
<dbReference type="InterPro" id="IPR036286">
    <property type="entry name" value="LexA/Signal_pep-like_sf"/>
</dbReference>
<dbReference type="CDD" id="cd06530">
    <property type="entry name" value="S26_SPase_I"/>
    <property type="match status" value="1"/>
</dbReference>
<dbReference type="eggNOG" id="KOG0171">
    <property type="taxonomic scope" value="Eukaryota"/>
</dbReference>
<dbReference type="Proteomes" id="UP000011087">
    <property type="component" value="Unassembled WGS sequence"/>
</dbReference>
<feature type="active site" evidence="2">
    <location>
        <position position="364"/>
    </location>
</feature>
<feature type="active site" evidence="2">
    <location>
        <position position="435"/>
    </location>
</feature>
<dbReference type="GO" id="GO:0004252">
    <property type="term" value="F:serine-type endopeptidase activity"/>
    <property type="evidence" value="ECO:0007669"/>
    <property type="project" value="InterPro"/>
</dbReference>
<dbReference type="KEGG" id="gtt:GUITHDRAFT_134618"/>
<dbReference type="STRING" id="905079.L1JSN3"/>
<dbReference type="PRINTS" id="PR00727">
    <property type="entry name" value="LEADERPTASE"/>
</dbReference>
<keyword evidence="3" id="KW-0496">Mitochondrion</keyword>
<dbReference type="HOGENOM" id="CLU_505746_0_0_1"/>
<gene>
    <name evidence="5" type="ORF">GUITHDRAFT_134618</name>
</gene>